<evidence type="ECO:0000313" key="4">
    <source>
        <dbReference type="Proteomes" id="UP000801492"/>
    </source>
</evidence>
<dbReference type="PRINTS" id="PR00625">
    <property type="entry name" value="JDOMAIN"/>
</dbReference>
<protein>
    <recommendedName>
        <fullName evidence="2">J domain-containing protein</fullName>
    </recommendedName>
</protein>
<reference evidence="3" key="1">
    <citation type="submission" date="2019-08" db="EMBL/GenBank/DDBJ databases">
        <title>The genome of the North American firefly Photinus pyralis.</title>
        <authorList>
            <consortium name="Photinus pyralis genome working group"/>
            <person name="Fallon T.R."/>
            <person name="Sander Lower S.E."/>
            <person name="Weng J.-K."/>
        </authorList>
    </citation>
    <scope>NUCLEOTIDE SEQUENCE</scope>
    <source>
        <strain evidence="3">TRF0915ILg1</strain>
        <tissue evidence="3">Whole body</tissue>
    </source>
</reference>
<dbReference type="GO" id="GO:0042407">
    <property type="term" value="P:cristae formation"/>
    <property type="evidence" value="ECO:0007669"/>
    <property type="project" value="TreeGrafter"/>
</dbReference>
<dbReference type="FunFam" id="1.10.287.110:FF:000079">
    <property type="entry name" value="DnaJ subfamily C member"/>
    <property type="match status" value="1"/>
</dbReference>
<dbReference type="Pfam" id="PF00226">
    <property type="entry name" value="DnaJ"/>
    <property type="match status" value="1"/>
</dbReference>
<evidence type="ECO:0000259" key="2">
    <source>
        <dbReference type="PROSITE" id="PS50076"/>
    </source>
</evidence>
<dbReference type="SMART" id="SM00271">
    <property type="entry name" value="DnaJ"/>
    <property type="match status" value="1"/>
</dbReference>
<accession>A0A8K0DDN9</accession>
<dbReference type="Pfam" id="PF11875">
    <property type="entry name" value="DnaJ-like_C11_C"/>
    <property type="match status" value="1"/>
</dbReference>
<dbReference type="CDD" id="cd06257">
    <property type="entry name" value="DnaJ"/>
    <property type="match status" value="1"/>
</dbReference>
<dbReference type="Pfam" id="PF22774">
    <property type="entry name" value="DNAJC11_beta-barrel"/>
    <property type="match status" value="1"/>
</dbReference>
<dbReference type="OrthoDB" id="18010at2759"/>
<dbReference type="PANTHER" id="PTHR44157">
    <property type="entry name" value="DNAJ HOMOLOG SUBFAMILY C MEMBER 11"/>
    <property type="match status" value="1"/>
</dbReference>
<comment type="caution">
    <text evidence="3">The sequence shown here is derived from an EMBL/GenBank/DDBJ whole genome shotgun (WGS) entry which is preliminary data.</text>
</comment>
<dbReference type="InterPro" id="IPR036869">
    <property type="entry name" value="J_dom_sf"/>
</dbReference>
<dbReference type="GO" id="GO:0005739">
    <property type="term" value="C:mitochondrion"/>
    <property type="evidence" value="ECO:0007669"/>
    <property type="project" value="GOC"/>
</dbReference>
<dbReference type="AlphaFoldDB" id="A0A8K0DDN9"/>
<dbReference type="PANTHER" id="PTHR44157:SF1">
    <property type="entry name" value="DNAJ HOMOLOG SUBFAMILY C MEMBER 11"/>
    <property type="match status" value="1"/>
</dbReference>
<dbReference type="EMBL" id="VTPC01001370">
    <property type="protein sequence ID" value="KAF2902201.1"/>
    <property type="molecule type" value="Genomic_DNA"/>
</dbReference>
<dbReference type="Proteomes" id="UP000801492">
    <property type="component" value="Unassembled WGS sequence"/>
</dbReference>
<dbReference type="PROSITE" id="PS50076">
    <property type="entry name" value="DNAJ_2"/>
    <property type="match status" value="1"/>
</dbReference>
<gene>
    <name evidence="3" type="ORF">ILUMI_03977</name>
</gene>
<dbReference type="Gene3D" id="1.10.287.110">
    <property type="entry name" value="DnaJ domain"/>
    <property type="match status" value="1"/>
</dbReference>
<keyword evidence="1" id="KW-0143">Chaperone</keyword>
<keyword evidence="4" id="KW-1185">Reference proteome</keyword>
<organism evidence="3 4">
    <name type="scientific">Ignelater luminosus</name>
    <name type="common">Cucubano</name>
    <name type="synonym">Pyrophorus luminosus</name>
    <dbReference type="NCBI Taxonomy" id="2038154"/>
    <lineage>
        <taxon>Eukaryota</taxon>
        <taxon>Metazoa</taxon>
        <taxon>Ecdysozoa</taxon>
        <taxon>Arthropoda</taxon>
        <taxon>Hexapoda</taxon>
        <taxon>Insecta</taxon>
        <taxon>Pterygota</taxon>
        <taxon>Neoptera</taxon>
        <taxon>Endopterygota</taxon>
        <taxon>Coleoptera</taxon>
        <taxon>Polyphaga</taxon>
        <taxon>Elateriformia</taxon>
        <taxon>Elateroidea</taxon>
        <taxon>Elateridae</taxon>
        <taxon>Agrypninae</taxon>
        <taxon>Pyrophorini</taxon>
        <taxon>Ignelater</taxon>
    </lineage>
</organism>
<evidence type="ECO:0000256" key="1">
    <source>
        <dbReference type="ARBA" id="ARBA00023186"/>
    </source>
</evidence>
<name>A0A8K0DDN9_IGNLU</name>
<feature type="domain" description="J" evidence="2">
    <location>
        <begin position="14"/>
        <end position="82"/>
    </location>
</feature>
<dbReference type="SUPFAM" id="SSF46565">
    <property type="entry name" value="Chaperone J-domain"/>
    <property type="match status" value="1"/>
</dbReference>
<proteinExistence type="predicted"/>
<dbReference type="InterPro" id="IPR024586">
    <property type="entry name" value="DnaJ-like_C11_C"/>
</dbReference>
<dbReference type="InterPro" id="IPR001623">
    <property type="entry name" value="DnaJ_domain"/>
</dbReference>
<dbReference type="InterPro" id="IPR055225">
    <property type="entry name" value="DNAJC11-like_beta-barrel"/>
</dbReference>
<sequence>MDFDSDEETVVNEDYYAFLNVSKEATKEEINNAYRSLSRVYHPDKHIDPEKKAKAEILFNKTKKAYEVLSDPHRRAIYDSLGIKGLETEGWEIVQRTKTPAEIRAEYEQLAEERAERRKQQRTNPHGAITVNINATDMFNPYIDELGLDDDLEIEHDLSVVPNIEISGMNFNQSVELPLTQKDTCTLAGQLQTRNGTGNGGINLSWRHIFSHKSWAEVEILAGNGPAISLKAFRTLTKRFFWNGGTVLQFTPQGIRPGIMSTLAMQVDKHSVGYFTYHGGLRSLVSTSVVRDTEFGLCNFSIQIGVPHSFISLSYTRKMLNQELRLRIAVKGGTFGGVIEYGAEKKVSKHSWLSAAVAVGVPTGVKLKIKLNRANQTYSFPIHLCEEVIPSAVFYATVVPLVVYVLVKKGIVEPFHKEQQAIKVEKQKQNNRAKLLERRKEAQAAVELMSATYSRIHDEEEAKKGLVIVKALYGKVLTETSEDRRNSEIDDEVIDVTVPLQCLVKDSKLTLHDQSKSQLPGFYDPAVGEEKYLLIIYNYRGQPHEATVRDNEVCRIPKPSHRTSIT</sequence>
<dbReference type="InterPro" id="IPR052243">
    <property type="entry name" value="Mito_inner_membrane_organizer"/>
</dbReference>
<evidence type="ECO:0000313" key="3">
    <source>
        <dbReference type="EMBL" id="KAF2902201.1"/>
    </source>
</evidence>